<keyword evidence="1" id="KW-0732">Signal</keyword>
<dbReference type="Proteomes" id="UP000732378">
    <property type="component" value="Unassembled WGS sequence"/>
</dbReference>
<name>A0ABS2M663_9ACTN</name>
<dbReference type="Gene3D" id="2.120.10.30">
    <property type="entry name" value="TolB, C-terminal domain"/>
    <property type="match status" value="1"/>
</dbReference>
<sequence length="389" mass="42069">MRRPLLLGLVSTVAAALLAAPPAGSGQPAGPAEPAERRAVPALRVTTLADGLDHPWDIAPIGGGDYLVTQRDRATVSLLGADGDVRRLAFPSRNVWVSGETGLMGLVADPRFEQNRRFYTCQGATRSGGGHDVRVLAWKLNQRATRAKRRGPLLRGIPATTGRHGGCRLLVADDGALVVGTGDAAIGRNPRRLTSLGGKTLRLDRMTGKPWPGNPFPRATSTRKRYVFTYGHRNVQGLAQRSDGSLWSVEHGSFRDDEVNRLVRGGDHGWHPVPGYDEQVPMTDRSLPGRQRVARWRSGNPTIAPGGADFVAGGKWGALRGDLAMAVLKDQQVRFLDFDSRGRLRAQRVPDELTGHGRIRTVVRDSDNSLLLLTDNGGGADEVLRVTPR</sequence>
<evidence type="ECO:0000256" key="1">
    <source>
        <dbReference type="SAM" id="SignalP"/>
    </source>
</evidence>
<proteinExistence type="predicted"/>
<dbReference type="RefSeq" id="WP_193669207.1">
    <property type="nucleotide sequence ID" value="NZ_JACDTV010000008.1"/>
</dbReference>
<protein>
    <submittedName>
        <fullName evidence="3">Glucose/arabinose dehydrogenase</fullName>
    </submittedName>
</protein>
<gene>
    <name evidence="3" type="ORF">JOE61_000490</name>
</gene>
<feature type="domain" description="Glucose/Sorbosone dehydrogenase" evidence="2">
    <location>
        <begin position="52"/>
        <end position="379"/>
    </location>
</feature>
<dbReference type="InterPro" id="IPR012938">
    <property type="entry name" value="Glc/Sorbosone_DH"/>
</dbReference>
<dbReference type="Pfam" id="PF07995">
    <property type="entry name" value="GSDH"/>
    <property type="match status" value="1"/>
</dbReference>
<organism evidence="3 4">
    <name type="scientific">Nocardioides salarius</name>
    <dbReference type="NCBI Taxonomy" id="374513"/>
    <lineage>
        <taxon>Bacteria</taxon>
        <taxon>Bacillati</taxon>
        <taxon>Actinomycetota</taxon>
        <taxon>Actinomycetes</taxon>
        <taxon>Propionibacteriales</taxon>
        <taxon>Nocardioidaceae</taxon>
        <taxon>Nocardioides</taxon>
    </lineage>
</organism>
<evidence type="ECO:0000259" key="2">
    <source>
        <dbReference type="Pfam" id="PF07995"/>
    </source>
</evidence>
<dbReference type="InterPro" id="IPR011041">
    <property type="entry name" value="Quinoprot_gluc/sorb_DH_b-prop"/>
</dbReference>
<dbReference type="PANTHER" id="PTHR19328">
    <property type="entry name" value="HEDGEHOG-INTERACTING PROTEIN"/>
    <property type="match status" value="1"/>
</dbReference>
<dbReference type="EMBL" id="JAFBBZ010000001">
    <property type="protein sequence ID" value="MBM7506676.1"/>
    <property type="molecule type" value="Genomic_DNA"/>
</dbReference>
<feature type="signal peptide" evidence="1">
    <location>
        <begin position="1"/>
        <end position="19"/>
    </location>
</feature>
<comment type="caution">
    <text evidence="3">The sequence shown here is derived from an EMBL/GenBank/DDBJ whole genome shotgun (WGS) entry which is preliminary data.</text>
</comment>
<reference evidence="3 4" key="1">
    <citation type="submission" date="2021-01" db="EMBL/GenBank/DDBJ databases">
        <title>Sequencing the genomes of 1000 actinobacteria strains.</title>
        <authorList>
            <person name="Klenk H.-P."/>
        </authorList>
    </citation>
    <scope>NUCLEOTIDE SEQUENCE [LARGE SCALE GENOMIC DNA]</scope>
    <source>
        <strain evidence="3 4">DSM 18239</strain>
    </source>
</reference>
<accession>A0ABS2M663</accession>
<dbReference type="SUPFAM" id="SSF50952">
    <property type="entry name" value="Soluble quinoprotein glucose dehydrogenase"/>
    <property type="match status" value="1"/>
</dbReference>
<evidence type="ECO:0000313" key="3">
    <source>
        <dbReference type="EMBL" id="MBM7506676.1"/>
    </source>
</evidence>
<feature type="chain" id="PRO_5045127736" evidence="1">
    <location>
        <begin position="20"/>
        <end position="389"/>
    </location>
</feature>
<keyword evidence="4" id="KW-1185">Reference proteome</keyword>
<dbReference type="PANTHER" id="PTHR19328:SF13">
    <property type="entry name" value="HIPL1 PROTEIN"/>
    <property type="match status" value="1"/>
</dbReference>
<evidence type="ECO:0000313" key="4">
    <source>
        <dbReference type="Proteomes" id="UP000732378"/>
    </source>
</evidence>
<dbReference type="InterPro" id="IPR011042">
    <property type="entry name" value="6-blade_b-propeller_TolB-like"/>
</dbReference>